<keyword evidence="6" id="KW-1185">Reference proteome</keyword>
<evidence type="ECO:0000256" key="4">
    <source>
        <dbReference type="RuleBase" id="RU000363"/>
    </source>
</evidence>
<dbReference type="OrthoDB" id="1274115at2759"/>
<dbReference type="AlphaFoldDB" id="A0A072PDF0"/>
<dbReference type="GeneID" id="25280734"/>
<dbReference type="InterPro" id="IPR020904">
    <property type="entry name" value="Sc_DH/Rdtase_CS"/>
</dbReference>
<comment type="caution">
    <text evidence="5">The sequence shown here is derived from an EMBL/GenBank/DDBJ whole genome shotgun (WGS) entry which is preliminary data.</text>
</comment>
<evidence type="ECO:0000256" key="1">
    <source>
        <dbReference type="ARBA" id="ARBA00006484"/>
    </source>
</evidence>
<sequence length="285" mass="31116">MSRVWLITGANTGIGLEIALKALKEGDKVIAAVRSPEKVPEGLQGPDVSTIKFDLSWSQEKVNGFAKEAVGAFGRVDVLVNNAGYAYMGGIEEISDEAVKEQYEINVFGILRVIRAMLPYLRAQKSGLILNFSSIGGFHGFPGNGIYCSTKFALEGLTEALAQEVAPFGIEAAIVEPGYFRTNFLASASAGQNLAPAMPEYESTPVGDARRSFSKYNLKQPGDPAILAERVWEYAAKKGLFVDRKRRLRLPLGSDTGAQLRAFIADLQETAEDYREVYESTDFKD</sequence>
<dbReference type="STRING" id="1182545.A0A072PDF0"/>
<reference evidence="5 6" key="1">
    <citation type="submission" date="2013-03" db="EMBL/GenBank/DDBJ databases">
        <title>The Genome Sequence of Exophiala aquamarina CBS 119918.</title>
        <authorList>
            <consortium name="The Broad Institute Genomics Platform"/>
            <person name="Cuomo C."/>
            <person name="de Hoog S."/>
            <person name="Gorbushina A."/>
            <person name="Walker B."/>
            <person name="Young S.K."/>
            <person name="Zeng Q."/>
            <person name="Gargeya S."/>
            <person name="Fitzgerald M."/>
            <person name="Haas B."/>
            <person name="Abouelleil A."/>
            <person name="Allen A.W."/>
            <person name="Alvarado L."/>
            <person name="Arachchi H.M."/>
            <person name="Berlin A.M."/>
            <person name="Chapman S.B."/>
            <person name="Gainer-Dewar J."/>
            <person name="Goldberg J."/>
            <person name="Griggs A."/>
            <person name="Gujja S."/>
            <person name="Hansen M."/>
            <person name="Howarth C."/>
            <person name="Imamovic A."/>
            <person name="Ireland A."/>
            <person name="Larimer J."/>
            <person name="McCowan C."/>
            <person name="Murphy C."/>
            <person name="Pearson M."/>
            <person name="Poon T.W."/>
            <person name="Priest M."/>
            <person name="Roberts A."/>
            <person name="Saif S."/>
            <person name="Shea T."/>
            <person name="Sisk P."/>
            <person name="Sykes S."/>
            <person name="Wortman J."/>
            <person name="Nusbaum C."/>
            <person name="Birren B."/>
        </authorList>
    </citation>
    <scope>NUCLEOTIDE SEQUENCE [LARGE SCALE GENOMIC DNA]</scope>
    <source>
        <strain evidence="5 6">CBS 119918</strain>
    </source>
</reference>
<keyword evidence="3" id="KW-0560">Oxidoreductase</keyword>
<dbReference type="CDD" id="cd05374">
    <property type="entry name" value="17beta-HSD-like_SDR_c"/>
    <property type="match status" value="1"/>
</dbReference>
<dbReference type="InterPro" id="IPR036291">
    <property type="entry name" value="NAD(P)-bd_dom_sf"/>
</dbReference>
<evidence type="ECO:0000313" key="5">
    <source>
        <dbReference type="EMBL" id="KEF57891.1"/>
    </source>
</evidence>
<dbReference type="HOGENOM" id="CLU_010194_2_9_1"/>
<dbReference type="Proteomes" id="UP000027920">
    <property type="component" value="Unassembled WGS sequence"/>
</dbReference>
<comment type="similarity">
    <text evidence="1 4">Belongs to the short-chain dehydrogenases/reductases (SDR) family.</text>
</comment>
<dbReference type="RefSeq" id="XP_013260481.1">
    <property type="nucleotide sequence ID" value="XM_013405027.1"/>
</dbReference>
<dbReference type="Pfam" id="PF00106">
    <property type="entry name" value="adh_short"/>
    <property type="match status" value="1"/>
</dbReference>
<dbReference type="PRINTS" id="PR00081">
    <property type="entry name" value="GDHRDH"/>
</dbReference>
<dbReference type="VEuPathDB" id="FungiDB:A1O9_05812"/>
<organism evidence="5 6">
    <name type="scientific">Exophiala aquamarina CBS 119918</name>
    <dbReference type="NCBI Taxonomy" id="1182545"/>
    <lineage>
        <taxon>Eukaryota</taxon>
        <taxon>Fungi</taxon>
        <taxon>Dikarya</taxon>
        <taxon>Ascomycota</taxon>
        <taxon>Pezizomycotina</taxon>
        <taxon>Eurotiomycetes</taxon>
        <taxon>Chaetothyriomycetidae</taxon>
        <taxon>Chaetothyriales</taxon>
        <taxon>Herpotrichiellaceae</taxon>
        <taxon>Exophiala</taxon>
    </lineage>
</organism>
<evidence type="ECO:0000256" key="3">
    <source>
        <dbReference type="ARBA" id="ARBA00023002"/>
    </source>
</evidence>
<dbReference type="EMBL" id="AMGV01000004">
    <property type="protein sequence ID" value="KEF57891.1"/>
    <property type="molecule type" value="Genomic_DNA"/>
</dbReference>
<evidence type="ECO:0000313" key="6">
    <source>
        <dbReference type="Proteomes" id="UP000027920"/>
    </source>
</evidence>
<dbReference type="PRINTS" id="PR00080">
    <property type="entry name" value="SDRFAMILY"/>
</dbReference>
<evidence type="ECO:0000256" key="2">
    <source>
        <dbReference type="ARBA" id="ARBA00022857"/>
    </source>
</evidence>
<dbReference type="GO" id="GO:0016491">
    <property type="term" value="F:oxidoreductase activity"/>
    <property type="evidence" value="ECO:0007669"/>
    <property type="project" value="UniProtKB-KW"/>
</dbReference>
<proteinExistence type="inferred from homology"/>
<gene>
    <name evidence="5" type="ORF">A1O9_05812</name>
</gene>
<accession>A0A072PDF0</accession>
<dbReference type="Gene3D" id="3.40.50.720">
    <property type="entry name" value="NAD(P)-binding Rossmann-like Domain"/>
    <property type="match status" value="1"/>
</dbReference>
<dbReference type="PANTHER" id="PTHR43976:SF16">
    <property type="entry name" value="SHORT-CHAIN DEHYDROGENASE_REDUCTASE FAMILY PROTEIN"/>
    <property type="match status" value="1"/>
</dbReference>
<dbReference type="SUPFAM" id="SSF51735">
    <property type="entry name" value="NAD(P)-binding Rossmann-fold domains"/>
    <property type="match status" value="1"/>
</dbReference>
<dbReference type="InterPro" id="IPR051911">
    <property type="entry name" value="SDR_oxidoreductase"/>
</dbReference>
<dbReference type="PROSITE" id="PS00061">
    <property type="entry name" value="ADH_SHORT"/>
    <property type="match status" value="1"/>
</dbReference>
<dbReference type="PANTHER" id="PTHR43976">
    <property type="entry name" value="SHORT CHAIN DEHYDROGENASE"/>
    <property type="match status" value="1"/>
</dbReference>
<name>A0A072PDF0_9EURO</name>
<keyword evidence="2" id="KW-0521">NADP</keyword>
<dbReference type="InterPro" id="IPR002347">
    <property type="entry name" value="SDR_fam"/>
</dbReference>
<evidence type="ECO:0008006" key="7">
    <source>
        <dbReference type="Google" id="ProtNLM"/>
    </source>
</evidence>
<protein>
    <recommendedName>
        <fullName evidence="7">Oxidoreductase</fullName>
    </recommendedName>
</protein>